<dbReference type="AlphaFoldDB" id="A0A9P4SJL4"/>
<dbReference type="EMBL" id="MU006089">
    <property type="protein sequence ID" value="KAF2842763.1"/>
    <property type="molecule type" value="Genomic_DNA"/>
</dbReference>
<name>A0A9P4SJL4_9PEZI</name>
<evidence type="ECO:0000313" key="3">
    <source>
        <dbReference type="Proteomes" id="UP000799429"/>
    </source>
</evidence>
<proteinExistence type="predicted"/>
<dbReference type="Proteomes" id="UP000799429">
    <property type="component" value="Unassembled WGS sequence"/>
</dbReference>
<sequence length="585" mass="65404">MARYAYLQRIILGRSAYEAPDEIPASISVETELVQTTQPDIDQNGDTIHANGYVQLYDERGHPVNPRARAYARAMREAQNDVLAAVGVVVRNNQQNQERERIAENALPSEEDRKTLVNALNENRAGVIITESFSLLRFLCTFWSFSLGNRISLFESPPGMNFLQLVSEQISAMGLLNFFTAGLPSSLLINFLRSYPQLDWYLVRIFDLFAFGTNLSMYRRYRTLRPSLRNGMRRMLQIASIPLTVHMYGQTLGLVPSSQLFPRLDNFLVYLGLDSLYRMSLTLRNPSIHGVRRFLDSLLRTPLVSLPIWNYIELTTRLYVTRVIPKGLLCPLDYDYVSTTKEQTSSRASTGHFGLREFISRPLSYLGFPNTFNGIRTESSEDQGLVPQAHERTQTSFIRPELNTDENSVLVSPPSSSTPSSSSGAGGATIRISEQNGARGSVHLEISIGEYAEESVPTITNGSAPRYHLSALSMAPNVAGRRILAVAIDGFLLFPVRVWLLQRVVTGLFSRSGTPLGGVPHPYVGMRTGGVFSRGGFHLLGHMALCHAIRLVVNGALLILEARVVLWVGQRFFGWRQVEDVEEEE</sequence>
<gene>
    <name evidence="2" type="ORF">M501DRAFT_1012160</name>
</gene>
<evidence type="ECO:0000313" key="2">
    <source>
        <dbReference type="EMBL" id="KAF2842763.1"/>
    </source>
</evidence>
<keyword evidence="3" id="KW-1185">Reference proteome</keyword>
<protein>
    <submittedName>
        <fullName evidence="2">Uncharacterized protein</fullName>
    </submittedName>
</protein>
<dbReference type="OrthoDB" id="5383784at2759"/>
<organism evidence="2 3">
    <name type="scientific">Patellaria atrata CBS 101060</name>
    <dbReference type="NCBI Taxonomy" id="1346257"/>
    <lineage>
        <taxon>Eukaryota</taxon>
        <taxon>Fungi</taxon>
        <taxon>Dikarya</taxon>
        <taxon>Ascomycota</taxon>
        <taxon>Pezizomycotina</taxon>
        <taxon>Dothideomycetes</taxon>
        <taxon>Dothideomycetes incertae sedis</taxon>
        <taxon>Patellariales</taxon>
        <taxon>Patellariaceae</taxon>
        <taxon>Patellaria</taxon>
    </lineage>
</organism>
<feature type="region of interest" description="Disordered" evidence="1">
    <location>
        <begin position="406"/>
        <end position="428"/>
    </location>
</feature>
<evidence type="ECO:0000256" key="1">
    <source>
        <dbReference type="SAM" id="MobiDB-lite"/>
    </source>
</evidence>
<accession>A0A9P4SJL4</accession>
<reference evidence="2" key="1">
    <citation type="journal article" date="2020" name="Stud. Mycol.">
        <title>101 Dothideomycetes genomes: a test case for predicting lifestyles and emergence of pathogens.</title>
        <authorList>
            <person name="Haridas S."/>
            <person name="Albert R."/>
            <person name="Binder M."/>
            <person name="Bloem J."/>
            <person name="Labutti K."/>
            <person name="Salamov A."/>
            <person name="Andreopoulos B."/>
            <person name="Baker S."/>
            <person name="Barry K."/>
            <person name="Bills G."/>
            <person name="Bluhm B."/>
            <person name="Cannon C."/>
            <person name="Castanera R."/>
            <person name="Culley D."/>
            <person name="Daum C."/>
            <person name="Ezra D."/>
            <person name="Gonzalez J."/>
            <person name="Henrissat B."/>
            <person name="Kuo A."/>
            <person name="Liang C."/>
            <person name="Lipzen A."/>
            <person name="Lutzoni F."/>
            <person name="Magnuson J."/>
            <person name="Mondo S."/>
            <person name="Nolan M."/>
            <person name="Ohm R."/>
            <person name="Pangilinan J."/>
            <person name="Park H.-J."/>
            <person name="Ramirez L."/>
            <person name="Alfaro M."/>
            <person name="Sun H."/>
            <person name="Tritt A."/>
            <person name="Yoshinaga Y."/>
            <person name="Zwiers L.-H."/>
            <person name="Turgeon B."/>
            <person name="Goodwin S."/>
            <person name="Spatafora J."/>
            <person name="Crous P."/>
            <person name="Grigoriev I."/>
        </authorList>
    </citation>
    <scope>NUCLEOTIDE SEQUENCE</scope>
    <source>
        <strain evidence="2">CBS 101060</strain>
    </source>
</reference>
<comment type="caution">
    <text evidence="2">The sequence shown here is derived from an EMBL/GenBank/DDBJ whole genome shotgun (WGS) entry which is preliminary data.</text>
</comment>
<feature type="compositionally biased region" description="Low complexity" evidence="1">
    <location>
        <begin position="412"/>
        <end position="423"/>
    </location>
</feature>